<gene>
    <name evidence="3" type="ORF">B0H16DRAFT_1881924</name>
</gene>
<dbReference type="AlphaFoldDB" id="A0AAD7NP77"/>
<feature type="domain" description="SEP" evidence="2">
    <location>
        <begin position="156"/>
        <end position="220"/>
    </location>
</feature>
<dbReference type="GO" id="GO:0005829">
    <property type="term" value="C:cytosol"/>
    <property type="evidence" value="ECO:0007669"/>
    <property type="project" value="TreeGrafter"/>
</dbReference>
<dbReference type="GO" id="GO:0031468">
    <property type="term" value="P:nuclear membrane reassembly"/>
    <property type="evidence" value="ECO:0007669"/>
    <property type="project" value="TreeGrafter"/>
</dbReference>
<dbReference type="PROSITE" id="PS51399">
    <property type="entry name" value="SEP"/>
    <property type="match status" value="1"/>
</dbReference>
<feature type="compositionally biased region" description="Gly residues" evidence="1">
    <location>
        <begin position="1"/>
        <end position="10"/>
    </location>
</feature>
<feature type="compositionally biased region" description="Pro residues" evidence="1">
    <location>
        <begin position="113"/>
        <end position="124"/>
    </location>
</feature>
<organism evidence="3 4">
    <name type="scientific">Mycena metata</name>
    <dbReference type="NCBI Taxonomy" id="1033252"/>
    <lineage>
        <taxon>Eukaryota</taxon>
        <taxon>Fungi</taxon>
        <taxon>Dikarya</taxon>
        <taxon>Basidiomycota</taxon>
        <taxon>Agaricomycotina</taxon>
        <taxon>Agaricomycetes</taxon>
        <taxon>Agaricomycetidae</taxon>
        <taxon>Agaricales</taxon>
        <taxon>Marasmiineae</taxon>
        <taxon>Mycenaceae</taxon>
        <taxon>Mycena</taxon>
    </lineage>
</organism>
<dbReference type="GO" id="GO:0007030">
    <property type="term" value="P:Golgi organization"/>
    <property type="evidence" value="ECO:0007669"/>
    <property type="project" value="TreeGrafter"/>
</dbReference>
<reference evidence="3" key="1">
    <citation type="submission" date="2023-03" db="EMBL/GenBank/DDBJ databases">
        <title>Massive genome expansion in bonnet fungi (Mycena s.s.) driven by repeated elements and novel gene families across ecological guilds.</title>
        <authorList>
            <consortium name="Lawrence Berkeley National Laboratory"/>
            <person name="Harder C.B."/>
            <person name="Miyauchi S."/>
            <person name="Viragh M."/>
            <person name="Kuo A."/>
            <person name="Thoen E."/>
            <person name="Andreopoulos B."/>
            <person name="Lu D."/>
            <person name="Skrede I."/>
            <person name="Drula E."/>
            <person name="Henrissat B."/>
            <person name="Morin E."/>
            <person name="Kohler A."/>
            <person name="Barry K."/>
            <person name="LaButti K."/>
            <person name="Morin E."/>
            <person name="Salamov A."/>
            <person name="Lipzen A."/>
            <person name="Mereny Z."/>
            <person name="Hegedus B."/>
            <person name="Baldrian P."/>
            <person name="Stursova M."/>
            <person name="Weitz H."/>
            <person name="Taylor A."/>
            <person name="Grigoriev I.V."/>
            <person name="Nagy L.G."/>
            <person name="Martin F."/>
            <person name="Kauserud H."/>
        </authorList>
    </citation>
    <scope>NUCLEOTIDE SEQUENCE</scope>
    <source>
        <strain evidence="3">CBHHK182m</strain>
    </source>
</reference>
<comment type="caution">
    <text evidence="3">The sequence shown here is derived from an EMBL/GenBank/DDBJ whole genome shotgun (WGS) entry which is preliminary data.</text>
</comment>
<dbReference type="GO" id="GO:0043161">
    <property type="term" value="P:proteasome-mediated ubiquitin-dependent protein catabolic process"/>
    <property type="evidence" value="ECO:0007669"/>
    <property type="project" value="TreeGrafter"/>
</dbReference>
<proteinExistence type="predicted"/>
<dbReference type="SMART" id="SM00553">
    <property type="entry name" value="SEP"/>
    <property type="match status" value="1"/>
</dbReference>
<dbReference type="Proteomes" id="UP001215598">
    <property type="component" value="Unassembled WGS sequence"/>
</dbReference>
<feature type="compositionally biased region" description="Pro residues" evidence="1">
    <location>
        <begin position="139"/>
        <end position="153"/>
    </location>
</feature>
<dbReference type="Gene3D" id="3.30.420.210">
    <property type="entry name" value="SEP domain"/>
    <property type="match status" value="1"/>
</dbReference>
<name>A0AAD7NP77_9AGAR</name>
<dbReference type="Pfam" id="PF08059">
    <property type="entry name" value="SEP"/>
    <property type="match status" value="1"/>
</dbReference>
<dbReference type="EMBL" id="JARKIB010000018">
    <property type="protein sequence ID" value="KAJ7769371.1"/>
    <property type="molecule type" value="Genomic_DNA"/>
</dbReference>
<dbReference type="PANTHER" id="PTHR23333">
    <property type="entry name" value="UBX DOMAIN CONTAINING PROTEIN"/>
    <property type="match status" value="1"/>
</dbReference>
<feature type="region of interest" description="Disordered" evidence="1">
    <location>
        <begin position="1"/>
        <end position="153"/>
    </location>
</feature>
<dbReference type="GO" id="GO:0061025">
    <property type="term" value="P:membrane fusion"/>
    <property type="evidence" value="ECO:0007669"/>
    <property type="project" value="TreeGrafter"/>
</dbReference>
<dbReference type="InterPro" id="IPR012989">
    <property type="entry name" value="SEP_domain"/>
</dbReference>
<evidence type="ECO:0000313" key="3">
    <source>
        <dbReference type="EMBL" id="KAJ7769371.1"/>
    </source>
</evidence>
<evidence type="ECO:0000313" key="4">
    <source>
        <dbReference type="Proteomes" id="UP001215598"/>
    </source>
</evidence>
<dbReference type="InterPro" id="IPR036241">
    <property type="entry name" value="NSFL1C_SEP_dom_sf"/>
</dbReference>
<sequence>MNGAGGGNSLGGAPSPNPRSPPPLPRASAASARGGEHSGAGGAGVRAGIPRNMGGYGGRDKSSDSEEHDHEHGHGHGHAHVDEDGEEEREDTPMDQAAGRRRSCCGARLKSPPATPLSPLPPPNLAHSPAAATSAPTKSPSPTPTPPLTPPPYLIPVTRSLTFWRDDFSVEGPLMRYGDPADAEVLREINEGTAPHKIYGIEPDQRVEIIVSKRTNEDYVAPQRRAAGAVAGGAQAVAVDESAPIAQIQGGWRMAGGSSRA</sequence>
<feature type="compositionally biased region" description="Low complexity" evidence="1">
    <location>
        <begin position="125"/>
        <end position="138"/>
    </location>
</feature>
<evidence type="ECO:0000256" key="1">
    <source>
        <dbReference type="SAM" id="MobiDB-lite"/>
    </source>
</evidence>
<protein>
    <recommendedName>
        <fullName evidence="2">SEP domain-containing protein</fullName>
    </recommendedName>
</protein>
<evidence type="ECO:0000259" key="2">
    <source>
        <dbReference type="PROSITE" id="PS51399"/>
    </source>
</evidence>
<dbReference type="GO" id="GO:0000045">
    <property type="term" value="P:autophagosome assembly"/>
    <property type="evidence" value="ECO:0007669"/>
    <property type="project" value="TreeGrafter"/>
</dbReference>
<feature type="compositionally biased region" description="Basic and acidic residues" evidence="1">
    <location>
        <begin position="58"/>
        <end position="82"/>
    </location>
</feature>
<keyword evidence="4" id="KW-1185">Reference proteome</keyword>
<dbReference type="GO" id="GO:0005634">
    <property type="term" value="C:nucleus"/>
    <property type="evidence" value="ECO:0007669"/>
    <property type="project" value="TreeGrafter"/>
</dbReference>
<accession>A0AAD7NP77</accession>
<feature type="compositionally biased region" description="Pro residues" evidence="1">
    <location>
        <begin position="15"/>
        <end position="25"/>
    </location>
</feature>
<dbReference type="PANTHER" id="PTHR23333:SF20">
    <property type="entry name" value="NSFL1 COFACTOR P47"/>
    <property type="match status" value="1"/>
</dbReference>
<dbReference type="GO" id="GO:0043130">
    <property type="term" value="F:ubiquitin binding"/>
    <property type="evidence" value="ECO:0007669"/>
    <property type="project" value="TreeGrafter"/>
</dbReference>
<dbReference type="SUPFAM" id="SSF102848">
    <property type="entry name" value="NSFL1 (p97 ATPase) cofactor p47, SEP domain"/>
    <property type="match status" value="1"/>
</dbReference>